<dbReference type="NCBIfam" id="NF038353">
    <property type="entry name" value="FxLYD_dom"/>
    <property type="match status" value="1"/>
</dbReference>
<feature type="compositionally biased region" description="Gly residues" evidence="1">
    <location>
        <begin position="167"/>
        <end position="181"/>
    </location>
</feature>
<feature type="region of interest" description="Disordered" evidence="1">
    <location>
        <begin position="28"/>
        <end position="65"/>
    </location>
</feature>
<feature type="compositionally biased region" description="Basic and acidic residues" evidence="1">
    <location>
        <begin position="35"/>
        <end position="52"/>
    </location>
</feature>
<organism evidence="2">
    <name type="scientific">Caldilineaceae bacterium SB0661_bin_32</name>
    <dbReference type="NCBI Taxonomy" id="2605255"/>
    <lineage>
        <taxon>Bacteria</taxon>
        <taxon>Bacillati</taxon>
        <taxon>Chloroflexota</taxon>
        <taxon>Caldilineae</taxon>
        <taxon>Caldilineales</taxon>
        <taxon>Caldilineaceae</taxon>
    </lineage>
</organism>
<comment type="caution">
    <text evidence="2">The sequence shown here is derived from an EMBL/GenBank/DDBJ whole genome shotgun (WGS) entry which is preliminary data.</text>
</comment>
<sequence length="181" mass="18187">MLALTVVTAAIGISGCTVIVPTGEHYGSEGITISRGEHGREGGQGNGERKEGAGASEGEESGTTLTLTEEYDTVRKGARLILVYDAESNAFTGTVENTTSSTLQQVRVEVHLSNGVELGPTTPVDLAPGQTVDVSLPATDQAFDGWTPHAEVGPGSGGEAGEHGPGGEEGGEGGGEHSSGG</sequence>
<feature type="compositionally biased region" description="Low complexity" evidence="1">
    <location>
        <begin position="53"/>
        <end position="65"/>
    </location>
</feature>
<proteinExistence type="predicted"/>
<evidence type="ECO:0000256" key="1">
    <source>
        <dbReference type="SAM" id="MobiDB-lite"/>
    </source>
</evidence>
<dbReference type="EMBL" id="VXMH01000016">
    <property type="protein sequence ID" value="MYC93960.1"/>
    <property type="molecule type" value="Genomic_DNA"/>
</dbReference>
<name>A0A6B1D296_9CHLR</name>
<feature type="region of interest" description="Disordered" evidence="1">
    <location>
        <begin position="145"/>
        <end position="181"/>
    </location>
</feature>
<dbReference type="InterPro" id="IPR047676">
    <property type="entry name" value="FxLYD_dom"/>
</dbReference>
<protein>
    <submittedName>
        <fullName evidence="2">Uncharacterized protein</fullName>
    </submittedName>
</protein>
<evidence type="ECO:0000313" key="2">
    <source>
        <dbReference type="EMBL" id="MYC93960.1"/>
    </source>
</evidence>
<dbReference type="AlphaFoldDB" id="A0A6B1D296"/>
<accession>A0A6B1D296</accession>
<gene>
    <name evidence="2" type="ORF">F4X14_03230</name>
</gene>
<reference evidence="2" key="1">
    <citation type="submission" date="2019-09" db="EMBL/GenBank/DDBJ databases">
        <title>Characterisation of the sponge microbiome using genome-centric metagenomics.</title>
        <authorList>
            <person name="Engelberts J.P."/>
            <person name="Robbins S.J."/>
            <person name="De Goeij J.M."/>
            <person name="Aranda M."/>
            <person name="Bell S.C."/>
            <person name="Webster N.S."/>
        </authorList>
    </citation>
    <scope>NUCLEOTIDE SEQUENCE</scope>
    <source>
        <strain evidence="2">SB0661_bin_32</strain>
    </source>
</reference>